<dbReference type="RefSeq" id="WP_100459363.1">
    <property type="nucleotide sequence ID" value="NZ_JAMLBL010000004.1"/>
</dbReference>
<protein>
    <submittedName>
        <fullName evidence="1">SinR family protein</fullName>
    </submittedName>
</protein>
<gene>
    <name evidence="1" type="ORF">D2E76_24850</name>
</gene>
<comment type="caution">
    <text evidence="1">The sequence shown here is derived from an EMBL/GenBank/DDBJ whole genome shotgun (WGS) entry which is preliminary data.</text>
</comment>
<accession>A0ABD7HHU6</accession>
<dbReference type="AlphaFoldDB" id="A0ABD7HHU6"/>
<proteinExistence type="predicted"/>
<name>A0ABD7HHU6_9MYCO</name>
<organism evidence="1 2">
    <name type="scientific">Mycobacteroides abscessus</name>
    <dbReference type="NCBI Taxonomy" id="36809"/>
    <lineage>
        <taxon>Bacteria</taxon>
        <taxon>Bacillati</taxon>
        <taxon>Actinomycetota</taxon>
        <taxon>Actinomycetes</taxon>
        <taxon>Mycobacteriales</taxon>
        <taxon>Mycobacteriaceae</taxon>
        <taxon>Mycobacteroides</taxon>
    </lineage>
</organism>
<dbReference type="EMBL" id="QXBN01000030">
    <property type="protein sequence ID" value="RIT29590.1"/>
    <property type="molecule type" value="Genomic_DNA"/>
</dbReference>
<dbReference type="Proteomes" id="UP000284557">
    <property type="component" value="Unassembled WGS sequence"/>
</dbReference>
<evidence type="ECO:0000313" key="2">
    <source>
        <dbReference type="Proteomes" id="UP000284557"/>
    </source>
</evidence>
<sequence length="90" mass="10182">MNTILLSYDLNKPGQDYAGLVEKLKSYGTYWHHLDSLWIIKTSDSAVGVRDIITPYLDANDELLVVDITGDSSAWRGFADKGSKWLKDYL</sequence>
<reference evidence="1 2" key="1">
    <citation type="submission" date="2018-08" db="EMBL/GenBank/DDBJ databases">
        <title>Linezolid Resistance in Mycobacterium abscessus: MIC Distribution and Comprehensive Investigation of Resistance Mechanisms.</title>
        <authorList>
            <person name="Ye M."/>
            <person name="Xu L."/>
            <person name="Zou Y."/>
            <person name="Li B."/>
            <person name="Guo Q."/>
            <person name="Zhang Y."/>
            <person name="Zhan M."/>
            <person name="Xu B."/>
            <person name="Yu F."/>
            <person name="Zhang Z."/>
            <person name="Chu H."/>
        </authorList>
    </citation>
    <scope>NUCLEOTIDE SEQUENCE [LARGE SCALE GENOMIC DNA]</scope>
    <source>
        <strain evidence="1 2">G143</strain>
    </source>
</reference>
<evidence type="ECO:0000313" key="1">
    <source>
        <dbReference type="EMBL" id="RIT29590.1"/>
    </source>
</evidence>